<organism evidence="2 3">
    <name type="scientific">Vigna mungo</name>
    <name type="common">Black gram</name>
    <name type="synonym">Phaseolus mungo</name>
    <dbReference type="NCBI Taxonomy" id="3915"/>
    <lineage>
        <taxon>Eukaryota</taxon>
        <taxon>Viridiplantae</taxon>
        <taxon>Streptophyta</taxon>
        <taxon>Embryophyta</taxon>
        <taxon>Tracheophyta</taxon>
        <taxon>Spermatophyta</taxon>
        <taxon>Magnoliopsida</taxon>
        <taxon>eudicotyledons</taxon>
        <taxon>Gunneridae</taxon>
        <taxon>Pentapetalae</taxon>
        <taxon>rosids</taxon>
        <taxon>fabids</taxon>
        <taxon>Fabales</taxon>
        <taxon>Fabaceae</taxon>
        <taxon>Papilionoideae</taxon>
        <taxon>50 kb inversion clade</taxon>
        <taxon>NPAAA clade</taxon>
        <taxon>indigoferoid/millettioid clade</taxon>
        <taxon>Phaseoleae</taxon>
        <taxon>Vigna</taxon>
    </lineage>
</organism>
<feature type="compositionally biased region" description="Polar residues" evidence="1">
    <location>
        <begin position="174"/>
        <end position="200"/>
    </location>
</feature>
<keyword evidence="3" id="KW-1185">Reference proteome</keyword>
<name>A0AAQ3P1D9_VIGMU</name>
<feature type="region of interest" description="Disordered" evidence="1">
    <location>
        <begin position="60"/>
        <end position="124"/>
    </location>
</feature>
<proteinExistence type="predicted"/>
<dbReference type="EMBL" id="CP144699">
    <property type="protein sequence ID" value="WVZ19920.1"/>
    <property type="molecule type" value="Genomic_DNA"/>
</dbReference>
<protein>
    <submittedName>
        <fullName evidence="2">Uncharacterized protein</fullName>
    </submittedName>
</protein>
<feature type="compositionally biased region" description="Basic and acidic residues" evidence="1">
    <location>
        <begin position="77"/>
        <end position="90"/>
    </location>
</feature>
<evidence type="ECO:0000313" key="2">
    <source>
        <dbReference type="EMBL" id="WVZ19920.1"/>
    </source>
</evidence>
<dbReference type="Proteomes" id="UP001374535">
    <property type="component" value="Chromosome 2"/>
</dbReference>
<dbReference type="AlphaFoldDB" id="A0AAQ3P1D9"/>
<feature type="region of interest" description="Disordered" evidence="1">
    <location>
        <begin position="147"/>
        <end position="200"/>
    </location>
</feature>
<accession>A0AAQ3P1D9</accession>
<evidence type="ECO:0000256" key="1">
    <source>
        <dbReference type="SAM" id="MobiDB-lite"/>
    </source>
</evidence>
<reference evidence="2 3" key="1">
    <citation type="journal article" date="2023" name="Life. Sci Alliance">
        <title>Evolutionary insights into 3D genome organization and epigenetic landscape of Vigna mungo.</title>
        <authorList>
            <person name="Junaid A."/>
            <person name="Singh B."/>
            <person name="Bhatia S."/>
        </authorList>
    </citation>
    <scope>NUCLEOTIDE SEQUENCE [LARGE SCALE GENOMIC DNA]</scope>
    <source>
        <strain evidence="2">Urdbean</strain>
    </source>
</reference>
<gene>
    <name evidence="2" type="ORF">V8G54_007242</name>
</gene>
<sequence length="200" mass="22261">MNYKYNNIRHSELAATLIPQLGNGPNSFLKSLSAESKAVTDPTKLSQTENHWPRLRQQLHQNTTQHQKATDRVSLSNEKRGQRRHPQEREEGLEEPPEYPRRSPCALAPPPQEKRTATAPFAPATSPTRLLLDNAKEKTLFVMKKARGEGRSVYSSWRSNGDEGVSSDAGGCVASSNRGARGSFNRSRSTSSEPHQNLTE</sequence>
<evidence type="ECO:0000313" key="3">
    <source>
        <dbReference type="Proteomes" id="UP001374535"/>
    </source>
</evidence>